<keyword evidence="11" id="KW-0969">Cilium</keyword>
<keyword evidence="5 10" id="KW-0812">Transmembrane</keyword>
<name>A0A5C7EHS9_9PROT</name>
<keyword evidence="11" id="KW-0282">Flagellum</keyword>
<dbReference type="GO" id="GO:0044780">
    <property type="term" value="P:bacterial-type flagellum assembly"/>
    <property type="evidence" value="ECO:0007669"/>
    <property type="project" value="UniProtKB-UniRule"/>
</dbReference>
<feature type="transmembrane region" description="Helical" evidence="10">
    <location>
        <begin position="130"/>
        <end position="153"/>
    </location>
</feature>
<dbReference type="InterPro" id="IPR002010">
    <property type="entry name" value="T3SS_IM_R"/>
</dbReference>
<keyword evidence="4 10" id="KW-1003">Cell membrane</keyword>
<keyword evidence="7 10" id="KW-0472">Membrane</keyword>
<evidence type="ECO:0000256" key="7">
    <source>
        <dbReference type="ARBA" id="ARBA00023136"/>
    </source>
</evidence>
<dbReference type="GO" id="GO:0005886">
    <property type="term" value="C:plasma membrane"/>
    <property type="evidence" value="ECO:0007669"/>
    <property type="project" value="UniProtKB-SubCell"/>
</dbReference>
<evidence type="ECO:0000256" key="8">
    <source>
        <dbReference type="ARBA" id="ARBA00023143"/>
    </source>
</evidence>
<reference evidence="11 12" key="1">
    <citation type="submission" date="2019-08" db="EMBL/GenBank/DDBJ databases">
        <title>Pelomicrobium methylotrophicum gen. nov., sp. nov. a moderately thermophilic, facultatively anaerobic, lithoautotrophic and methylotrophic bacterium isolated from a terrestrial mud volcano.</title>
        <authorList>
            <person name="Slobodkina G.B."/>
            <person name="Merkel A.Y."/>
            <person name="Slobodkin A.I."/>
        </authorList>
    </citation>
    <scope>NUCLEOTIDE SEQUENCE [LARGE SCALE GENOMIC DNA]</scope>
    <source>
        <strain evidence="11 12">SM250</strain>
    </source>
</reference>
<dbReference type="FunCoup" id="A0A5C7EHS9">
    <property type="interactions" value="65"/>
</dbReference>
<feature type="transmembrane region" description="Helical" evidence="10">
    <location>
        <begin position="173"/>
        <end position="199"/>
    </location>
</feature>
<dbReference type="PANTHER" id="PTHR30065">
    <property type="entry name" value="FLAGELLAR BIOSYNTHETIC PROTEIN FLIR"/>
    <property type="match status" value="1"/>
</dbReference>
<comment type="function">
    <text evidence="1 10">Role in flagellar biosynthesis.</text>
</comment>
<comment type="subcellular location">
    <subcellularLocation>
        <location evidence="10">Cell membrane</location>
        <topology evidence="10">Multi-pass membrane protein</topology>
    </subcellularLocation>
    <subcellularLocation>
        <location evidence="10">Bacterial flagellum basal body</location>
    </subcellularLocation>
</comment>
<dbReference type="GO" id="GO:0006605">
    <property type="term" value="P:protein targeting"/>
    <property type="evidence" value="ECO:0007669"/>
    <property type="project" value="UniProtKB-UniRule"/>
</dbReference>
<evidence type="ECO:0000256" key="10">
    <source>
        <dbReference type="RuleBase" id="RU362071"/>
    </source>
</evidence>
<keyword evidence="12" id="KW-1185">Reference proteome</keyword>
<protein>
    <recommendedName>
        <fullName evidence="3 9">Flagellar biosynthetic protein FliR</fullName>
    </recommendedName>
</protein>
<evidence type="ECO:0000256" key="9">
    <source>
        <dbReference type="NCBIfam" id="TIGR01400"/>
    </source>
</evidence>
<evidence type="ECO:0000256" key="2">
    <source>
        <dbReference type="ARBA" id="ARBA00009772"/>
    </source>
</evidence>
<organism evidence="11 12">
    <name type="scientific">Pelomicrobium methylotrophicum</name>
    <dbReference type="NCBI Taxonomy" id="2602750"/>
    <lineage>
        <taxon>Bacteria</taxon>
        <taxon>Pseudomonadati</taxon>
        <taxon>Pseudomonadota</taxon>
        <taxon>Hydrogenophilia</taxon>
        <taxon>Hydrogenophilia incertae sedis</taxon>
        <taxon>Pelomicrobium</taxon>
    </lineage>
</organism>
<evidence type="ECO:0000313" key="11">
    <source>
        <dbReference type="EMBL" id="TXF11816.1"/>
    </source>
</evidence>
<dbReference type="RefSeq" id="WP_147799779.1">
    <property type="nucleotide sequence ID" value="NZ_VPFL01000010.1"/>
</dbReference>
<sequence length="257" mass="26245">MLSVTDAQLNAWLAAFLWPLARVLGLLMVAPVLSTAPARVRIGLGVVATLAIAPMAGTMPEAAVGSLQGLLILAQEVAVGAAMGFAVRLTFAALQVAGDLAGLQMGLGFATFFDPQSSGQTPVMAQFVELAGVLLFLAINGHLMMMAALAQSFQVLPVGAALAPGSWRTLAELGTGVFSLGVLLALPVVGPLLVVNVVLGVLSRAAPQLNIFAVGFPMTLMAGFVALAVTLPYLAPVLDRAFTEAIGSMVLSVAPSR</sequence>
<accession>A0A5C7EHS9</accession>
<dbReference type="InParanoid" id="A0A5C7EHS9"/>
<evidence type="ECO:0000256" key="5">
    <source>
        <dbReference type="ARBA" id="ARBA00022692"/>
    </source>
</evidence>
<keyword evidence="8 10" id="KW-0975">Bacterial flagellum</keyword>
<dbReference type="InterPro" id="IPR006303">
    <property type="entry name" value="FliR"/>
</dbReference>
<dbReference type="EMBL" id="VPFL01000010">
    <property type="protein sequence ID" value="TXF11816.1"/>
    <property type="molecule type" value="Genomic_DNA"/>
</dbReference>
<dbReference type="PRINTS" id="PR00953">
    <property type="entry name" value="TYPE3IMRPROT"/>
</dbReference>
<dbReference type="Proteomes" id="UP000321201">
    <property type="component" value="Unassembled WGS sequence"/>
</dbReference>
<proteinExistence type="inferred from homology"/>
<comment type="similarity">
    <text evidence="2 10">Belongs to the FliR/MopE/SpaR family.</text>
</comment>
<comment type="caution">
    <text evidence="11">The sequence shown here is derived from an EMBL/GenBank/DDBJ whole genome shotgun (WGS) entry which is preliminary data.</text>
</comment>
<feature type="transmembrane region" description="Helical" evidence="10">
    <location>
        <begin position="40"/>
        <end position="57"/>
    </location>
</feature>
<evidence type="ECO:0000256" key="6">
    <source>
        <dbReference type="ARBA" id="ARBA00022989"/>
    </source>
</evidence>
<dbReference type="NCBIfam" id="TIGR01400">
    <property type="entry name" value="fliR"/>
    <property type="match status" value="1"/>
</dbReference>
<dbReference type="PANTHER" id="PTHR30065:SF8">
    <property type="entry name" value="FLAGELLAR BIOSYNTHETIC PROTEIN FLIR"/>
    <property type="match status" value="1"/>
</dbReference>
<dbReference type="AlphaFoldDB" id="A0A5C7EHS9"/>
<feature type="transmembrane region" description="Helical" evidence="10">
    <location>
        <begin position="12"/>
        <end position="33"/>
    </location>
</feature>
<evidence type="ECO:0000256" key="3">
    <source>
        <dbReference type="ARBA" id="ARBA00021717"/>
    </source>
</evidence>
<dbReference type="OrthoDB" id="9797790at2"/>
<dbReference type="GO" id="GO:0009425">
    <property type="term" value="C:bacterial-type flagellum basal body"/>
    <property type="evidence" value="ECO:0007669"/>
    <property type="project" value="UniProtKB-SubCell"/>
</dbReference>
<evidence type="ECO:0000313" key="12">
    <source>
        <dbReference type="Proteomes" id="UP000321201"/>
    </source>
</evidence>
<feature type="transmembrane region" description="Helical" evidence="10">
    <location>
        <begin position="211"/>
        <end position="235"/>
    </location>
</feature>
<gene>
    <name evidence="11" type="primary">fliR</name>
    <name evidence="11" type="ORF">FR698_08525</name>
</gene>
<keyword evidence="11" id="KW-0966">Cell projection</keyword>
<feature type="transmembrane region" description="Helical" evidence="10">
    <location>
        <begin position="77"/>
        <end position="97"/>
    </location>
</feature>
<evidence type="ECO:0000256" key="4">
    <source>
        <dbReference type="ARBA" id="ARBA00022475"/>
    </source>
</evidence>
<keyword evidence="6 10" id="KW-1133">Transmembrane helix</keyword>
<evidence type="ECO:0000256" key="1">
    <source>
        <dbReference type="ARBA" id="ARBA00002578"/>
    </source>
</evidence>
<dbReference type="Pfam" id="PF01311">
    <property type="entry name" value="Bac_export_1"/>
    <property type="match status" value="1"/>
</dbReference>